<dbReference type="SUPFAM" id="SSF53756">
    <property type="entry name" value="UDP-Glycosyltransferase/glycogen phosphorylase"/>
    <property type="match status" value="1"/>
</dbReference>
<protein>
    <submittedName>
        <fullName evidence="2">Glycosyltransferase family 1 protein</fullName>
    </submittedName>
</protein>
<dbReference type="Gene3D" id="3.40.50.2000">
    <property type="entry name" value="Glycogen Phosphorylase B"/>
    <property type="match status" value="1"/>
</dbReference>
<evidence type="ECO:0000313" key="2">
    <source>
        <dbReference type="EMBL" id="RUM26007.1"/>
    </source>
</evidence>
<name>A0A432PQL0_9HYPH</name>
<comment type="caution">
    <text evidence="2">The sequence shown here is derived from an EMBL/GenBank/DDBJ whole genome shotgun (WGS) entry which is preliminary data.</text>
</comment>
<feature type="compositionally biased region" description="Polar residues" evidence="1">
    <location>
        <begin position="359"/>
        <end position="370"/>
    </location>
</feature>
<dbReference type="OrthoDB" id="570545at2"/>
<evidence type="ECO:0000313" key="3">
    <source>
        <dbReference type="Proteomes" id="UP000278823"/>
    </source>
</evidence>
<dbReference type="Proteomes" id="UP000278823">
    <property type="component" value="Unassembled WGS sequence"/>
</dbReference>
<dbReference type="RefSeq" id="WP_126920078.1">
    <property type="nucleotide sequence ID" value="NZ_ML133687.1"/>
</dbReference>
<keyword evidence="2" id="KW-0808">Transferase</keyword>
<feature type="region of interest" description="Disordered" evidence="1">
    <location>
        <begin position="359"/>
        <end position="393"/>
    </location>
</feature>
<keyword evidence="3" id="KW-1185">Reference proteome</keyword>
<evidence type="ECO:0000256" key="1">
    <source>
        <dbReference type="SAM" id="MobiDB-lite"/>
    </source>
</evidence>
<dbReference type="GO" id="GO:0016740">
    <property type="term" value="F:transferase activity"/>
    <property type="evidence" value="ECO:0007669"/>
    <property type="project" value="UniProtKB-KW"/>
</dbReference>
<organism evidence="2 3">
    <name type="scientific">Rhizobium vallis</name>
    <dbReference type="NCBI Taxonomy" id="634290"/>
    <lineage>
        <taxon>Bacteria</taxon>
        <taxon>Pseudomonadati</taxon>
        <taxon>Pseudomonadota</taxon>
        <taxon>Alphaproteobacteria</taxon>
        <taxon>Hyphomicrobiales</taxon>
        <taxon>Rhizobiaceae</taxon>
        <taxon>Rhizobium/Agrobacterium group</taxon>
        <taxon>Rhizobium</taxon>
    </lineage>
</organism>
<dbReference type="AlphaFoldDB" id="A0A432PQL0"/>
<sequence length="417" mass="47146">MFTTPERDNFVRRSPSTRATLERLKKRYLIGLHHNWHDYSFRYDPLFDFSMAGDGDLIEADNAPFARIPLDACNFSPDFFLQPRAAEPFWDILYVARAVAFKGIPELFAAVRALYDAGQMYRVLFICPTPKKIELPGINDLREHFEATFTPKERQFFTLLTLDWDYPFPLDLETLSFFYRNSRVFLHPAPEERRCRTAAYAWASGMSVVANEHVASILPAGFHAPPYLFKYENPSDIADAVTRALQYGETTKSDWSAVSGEFSSIISAEKVDKMLGEIAATSDRGIMSRHAIIPRGLDIRLGRHHLLAVGGNRLDYSIEGFCDVLINSPDDVLLKSLSEPDPEIALGQCLESISRTVDNRSEQATNNTPVSGVPKAFSSDRNTNLPPGAQRTELQQSPGGWAFWAASRRWLEAKRKR</sequence>
<proteinExistence type="predicted"/>
<accession>A0A432PQL0</accession>
<dbReference type="EMBL" id="RJTH01000002">
    <property type="protein sequence ID" value="RUM26007.1"/>
    <property type="molecule type" value="Genomic_DNA"/>
</dbReference>
<reference evidence="3" key="1">
    <citation type="submission" date="2018-11" db="EMBL/GenBank/DDBJ databases">
        <title>Rhizobium chutanense sp. nov., isolated from root nodules of Phaseolus vulgaris in China.</title>
        <authorList>
            <person name="Huo Y."/>
        </authorList>
    </citation>
    <scope>NUCLEOTIDE SEQUENCE [LARGE SCALE GENOMIC DNA]</scope>
    <source>
        <strain evidence="3">CCBAU 65647</strain>
    </source>
</reference>
<gene>
    <name evidence="2" type="ORF">EFQ99_06850</name>
</gene>